<reference evidence="8" key="1">
    <citation type="journal article" date="2014" name="Front. Microbiol.">
        <title>High frequency of phylogenetically diverse reductive dehalogenase-homologous genes in deep subseafloor sedimentary metagenomes.</title>
        <authorList>
            <person name="Kawai M."/>
            <person name="Futagami T."/>
            <person name="Toyoda A."/>
            <person name="Takaki Y."/>
            <person name="Nishi S."/>
            <person name="Hori S."/>
            <person name="Arai W."/>
            <person name="Tsubouchi T."/>
            <person name="Morono Y."/>
            <person name="Uchiyama I."/>
            <person name="Ito T."/>
            <person name="Fujiyama A."/>
            <person name="Inagaki F."/>
            <person name="Takami H."/>
        </authorList>
    </citation>
    <scope>NUCLEOTIDE SEQUENCE</scope>
    <source>
        <strain evidence="8">Expedition CK06-06</strain>
    </source>
</reference>
<dbReference type="SUPFAM" id="SSF51730">
    <property type="entry name" value="FAD-linked oxidoreductase"/>
    <property type="match status" value="1"/>
</dbReference>
<sequence>KEIIPAKDWSTSRDGGPRKLNIREPHHKKAATSKEKKTEEAKTPVSSAKANSNLRRILDGGEFAVTGELGPPKGADAEVIKKKALYFKDSVDAVNITDNQTAIVRMSSIAAGVILSQMDIEPVVQMVCRDRNRLAIQSDILGAAALGIRNVLCLSGDHQKFGNHPQAKNVYDLDAIGLIQVLKSMRDEKKFLSGDSLTVSPQLYIGAVENPYADPYEFRAIRLAKKIEAGCDFIQTQGVFNVKKFRDWMKIVRDSGLDGKVHILAGVIPIRANSA</sequence>
<protein>
    <submittedName>
        <fullName evidence="8">Uncharacterized protein</fullName>
    </submittedName>
</protein>
<comment type="pathway">
    <text evidence="2">One-carbon metabolism; tetrahydrofolate interconversion.</text>
</comment>
<feature type="compositionally biased region" description="Basic and acidic residues" evidence="7">
    <location>
        <begin position="32"/>
        <end position="42"/>
    </location>
</feature>
<dbReference type="InterPro" id="IPR029041">
    <property type="entry name" value="FAD-linked_oxidoreductase-like"/>
</dbReference>
<dbReference type="GO" id="GO:0009086">
    <property type="term" value="P:methionine biosynthetic process"/>
    <property type="evidence" value="ECO:0007669"/>
    <property type="project" value="TreeGrafter"/>
</dbReference>
<comment type="similarity">
    <text evidence="3">Belongs to the methylenetetrahydrofolate reductase family.</text>
</comment>
<evidence type="ECO:0000256" key="3">
    <source>
        <dbReference type="ARBA" id="ARBA00006743"/>
    </source>
</evidence>
<dbReference type="UniPathway" id="UPA00193"/>
<dbReference type="PANTHER" id="PTHR45754:SF3">
    <property type="entry name" value="METHYLENETETRAHYDROFOLATE REDUCTASE (NADPH)"/>
    <property type="match status" value="1"/>
</dbReference>
<proteinExistence type="inferred from homology"/>
<dbReference type="GO" id="GO:0005829">
    <property type="term" value="C:cytosol"/>
    <property type="evidence" value="ECO:0007669"/>
    <property type="project" value="TreeGrafter"/>
</dbReference>
<name>X1UR28_9ZZZZ</name>
<feature type="non-terminal residue" evidence="8">
    <location>
        <position position="1"/>
    </location>
</feature>
<dbReference type="GO" id="GO:0071949">
    <property type="term" value="F:FAD binding"/>
    <property type="evidence" value="ECO:0007669"/>
    <property type="project" value="TreeGrafter"/>
</dbReference>
<feature type="compositionally biased region" description="Basic and acidic residues" evidence="7">
    <location>
        <begin position="15"/>
        <end position="24"/>
    </location>
</feature>
<evidence type="ECO:0000256" key="2">
    <source>
        <dbReference type="ARBA" id="ARBA00004777"/>
    </source>
</evidence>
<comment type="caution">
    <text evidence="8">The sequence shown here is derived from an EMBL/GenBank/DDBJ whole genome shotgun (WGS) entry which is preliminary data.</text>
</comment>
<accession>X1UR28</accession>
<dbReference type="PANTHER" id="PTHR45754">
    <property type="entry name" value="METHYLENETETRAHYDROFOLATE REDUCTASE"/>
    <property type="match status" value="1"/>
</dbReference>
<dbReference type="Pfam" id="PF02219">
    <property type="entry name" value="MTHFR"/>
    <property type="match status" value="1"/>
</dbReference>
<dbReference type="GO" id="GO:0035999">
    <property type="term" value="P:tetrahydrofolate interconversion"/>
    <property type="evidence" value="ECO:0007669"/>
    <property type="project" value="UniProtKB-UniPathway"/>
</dbReference>
<organism evidence="8">
    <name type="scientific">marine sediment metagenome</name>
    <dbReference type="NCBI Taxonomy" id="412755"/>
    <lineage>
        <taxon>unclassified sequences</taxon>
        <taxon>metagenomes</taxon>
        <taxon>ecological metagenomes</taxon>
    </lineage>
</organism>
<keyword evidence="6" id="KW-0560">Oxidoreductase</keyword>
<dbReference type="AlphaFoldDB" id="X1UR28"/>
<feature type="region of interest" description="Disordered" evidence="7">
    <location>
        <begin position="1"/>
        <end position="51"/>
    </location>
</feature>
<evidence type="ECO:0000256" key="4">
    <source>
        <dbReference type="ARBA" id="ARBA00022630"/>
    </source>
</evidence>
<gene>
    <name evidence="8" type="ORF">S12H4_32981</name>
</gene>
<comment type="cofactor">
    <cofactor evidence="1">
        <name>FAD</name>
        <dbReference type="ChEBI" id="CHEBI:57692"/>
    </cofactor>
</comment>
<dbReference type="GO" id="GO:0004489">
    <property type="term" value="F:methylenetetrahydrofolate reductase [NAD(P)H] activity"/>
    <property type="evidence" value="ECO:0007669"/>
    <property type="project" value="InterPro"/>
</dbReference>
<dbReference type="Gene3D" id="3.20.20.220">
    <property type="match status" value="1"/>
</dbReference>
<evidence type="ECO:0000256" key="6">
    <source>
        <dbReference type="ARBA" id="ARBA00023002"/>
    </source>
</evidence>
<keyword evidence="5" id="KW-0274">FAD</keyword>
<keyword evidence="4" id="KW-0285">Flavoprotein</keyword>
<evidence type="ECO:0000256" key="7">
    <source>
        <dbReference type="SAM" id="MobiDB-lite"/>
    </source>
</evidence>
<dbReference type="InterPro" id="IPR003171">
    <property type="entry name" value="Mehydrof_redctse-like"/>
</dbReference>
<evidence type="ECO:0000313" key="8">
    <source>
        <dbReference type="EMBL" id="GAI94814.1"/>
    </source>
</evidence>
<evidence type="ECO:0000256" key="1">
    <source>
        <dbReference type="ARBA" id="ARBA00001974"/>
    </source>
</evidence>
<evidence type="ECO:0000256" key="5">
    <source>
        <dbReference type="ARBA" id="ARBA00022827"/>
    </source>
</evidence>
<feature type="non-terminal residue" evidence="8">
    <location>
        <position position="275"/>
    </location>
</feature>
<dbReference type="CDD" id="cd00537">
    <property type="entry name" value="MTHFR"/>
    <property type="match status" value="1"/>
</dbReference>
<dbReference type="EMBL" id="BARW01019397">
    <property type="protein sequence ID" value="GAI94814.1"/>
    <property type="molecule type" value="Genomic_DNA"/>
</dbReference>